<feature type="region of interest" description="Disordered" evidence="1">
    <location>
        <begin position="1"/>
        <end position="22"/>
    </location>
</feature>
<name>A0A3M0KGS6_HIRRU</name>
<reference evidence="2 3" key="1">
    <citation type="submission" date="2018-07" db="EMBL/GenBank/DDBJ databases">
        <title>A high quality draft genome assembly of the barn swallow (H. rustica rustica).</title>
        <authorList>
            <person name="Formenti G."/>
            <person name="Chiara M."/>
            <person name="Poveda L."/>
            <person name="Francoijs K.-J."/>
            <person name="Bonisoli-Alquati A."/>
            <person name="Canova L."/>
            <person name="Gianfranceschi L."/>
            <person name="Horner D.S."/>
            <person name="Saino N."/>
        </authorList>
    </citation>
    <scope>NUCLEOTIDE SEQUENCE [LARGE SCALE GENOMIC DNA]</scope>
    <source>
        <strain evidence="2">Chelidonia</strain>
        <tissue evidence="2">Blood</tissue>
    </source>
</reference>
<sequence>MQGPPGRAIGAAANPTQSPGGYEGMALEHQLWDVKNNKKGFYKYIGQKGKGMEGVQDGHKERDLVITEMEKAEVLNELFASVFTGSQASQSLKGFCSPYSALMQTHLEKEVDLEQSHRSDQRVGTLPRRNWAESCSAWRTDCARETFVAFQYLKGGYGRKSGFYMG</sequence>
<accession>A0A3M0KGS6</accession>
<comment type="caution">
    <text evidence="2">The sequence shown here is derived from an EMBL/GenBank/DDBJ whole genome shotgun (WGS) entry which is preliminary data.</text>
</comment>
<keyword evidence="3" id="KW-1185">Reference proteome</keyword>
<dbReference type="Proteomes" id="UP000269221">
    <property type="component" value="Unassembled WGS sequence"/>
</dbReference>
<organism evidence="2 3">
    <name type="scientific">Hirundo rustica rustica</name>
    <dbReference type="NCBI Taxonomy" id="333673"/>
    <lineage>
        <taxon>Eukaryota</taxon>
        <taxon>Metazoa</taxon>
        <taxon>Chordata</taxon>
        <taxon>Craniata</taxon>
        <taxon>Vertebrata</taxon>
        <taxon>Euteleostomi</taxon>
        <taxon>Archelosauria</taxon>
        <taxon>Archosauria</taxon>
        <taxon>Dinosauria</taxon>
        <taxon>Saurischia</taxon>
        <taxon>Theropoda</taxon>
        <taxon>Coelurosauria</taxon>
        <taxon>Aves</taxon>
        <taxon>Neognathae</taxon>
        <taxon>Neoaves</taxon>
        <taxon>Telluraves</taxon>
        <taxon>Australaves</taxon>
        <taxon>Passeriformes</taxon>
        <taxon>Sylvioidea</taxon>
        <taxon>Hirundinidae</taxon>
        <taxon>Hirundo</taxon>
    </lineage>
</organism>
<evidence type="ECO:0000256" key="1">
    <source>
        <dbReference type="SAM" id="MobiDB-lite"/>
    </source>
</evidence>
<evidence type="ECO:0000313" key="2">
    <source>
        <dbReference type="EMBL" id="RMC12275.1"/>
    </source>
</evidence>
<protein>
    <submittedName>
        <fullName evidence="2">Uncharacterized protein</fullName>
    </submittedName>
</protein>
<evidence type="ECO:0000313" key="3">
    <source>
        <dbReference type="Proteomes" id="UP000269221"/>
    </source>
</evidence>
<dbReference type="AlphaFoldDB" id="A0A3M0KGS6"/>
<proteinExistence type="predicted"/>
<gene>
    <name evidence="2" type="ORF">DUI87_09787</name>
</gene>
<dbReference type="EMBL" id="QRBI01000106">
    <property type="protein sequence ID" value="RMC12275.1"/>
    <property type="molecule type" value="Genomic_DNA"/>
</dbReference>